<dbReference type="EMBL" id="DRZC01000052">
    <property type="protein sequence ID" value="HHQ80538.1"/>
    <property type="molecule type" value="Genomic_DNA"/>
</dbReference>
<dbReference type="PANTHER" id="PTHR39337">
    <property type="entry name" value="BLR5642 PROTEIN"/>
    <property type="match status" value="1"/>
</dbReference>
<reference evidence="1" key="1">
    <citation type="journal article" date="2020" name="mSystems">
        <title>Genome- and Community-Level Interaction Insights into Carbon Utilization and Element Cycling Functions of Hydrothermarchaeota in Hydrothermal Sediment.</title>
        <authorList>
            <person name="Zhou Z."/>
            <person name="Liu Y."/>
            <person name="Xu W."/>
            <person name="Pan J."/>
            <person name="Luo Z.H."/>
            <person name="Li M."/>
        </authorList>
    </citation>
    <scope>NUCLEOTIDE SEQUENCE [LARGE SCALE GENOMIC DNA]</scope>
    <source>
        <strain evidence="1">SpSt-1116</strain>
    </source>
</reference>
<dbReference type="Pfam" id="PF04343">
    <property type="entry name" value="DUF488"/>
    <property type="match status" value="1"/>
</dbReference>
<gene>
    <name evidence="1" type="ORF">ENM78_03685</name>
</gene>
<dbReference type="AlphaFoldDB" id="A0A7J3ZKI1"/>
<evidence type="ECO:0000313" key="1">
    <source>
        <dbReference type="EMBL" id="HHQ80538.1"/>
    </source>
</evidence>
<accession>A0A7J3ZKI1</accession>
<dbReference type="InterPro" id="IPR014519">
    <property type="entry name" value="UCP024492"/>
</dbReference>
<organism evidence="1">
    <name type="scientific">Fervidicoccus fontis</name>
    <dbReference type="NCBI Taxonomy" id="683846"/>
    <lineage>
        <taxon>Archaea</taxon>
        <taxon>Thermoproteota</taxon>
        <taxon>Thermoprotei</taxon>
        <taxon>Fervidicoccales</taxon>
        <taxon>Fervidicoccaceae</taxon>
        <taxon>Fervidicoccus</taxon>
    </lineage>
</organism>
<dbReference type="PIRSF" id="PIRSF024492">
    <property type="entry name" value="UCP024492"/>
    <property type="match status" value="1"/>
</dbReference>
<comment type="caution">
    <text evidence="1">The sequence shown here is derived from an EMBL/GenBank/DDBJ whole genome shotgun (WGS) entry which is preliminary data.</text>
</comment>
<dbReference type="InterPro" id="IPR007438">
    <property type="entry name" value="DUF488"/>
</dbReference>
<protein>
    <submittedName>
        <fullName evidence="1">DUF488 domain-containing protein</fullName>
    </submittedName>
</protein>
<sequence length="146" mass="17300">MKTVYTVGYNGRTLEEFLELLAQFSITLLIDVRRWPTSRRMPWFSREALQRALERLGIEYLWLGDLLGGYRHGGFEQYMKSREYGLGIERLVNAIESSRGFTAVMCCEKLWFRCHRRFISDSLVDRGYVVVHIIEEGKTYIHKRKL</sequence>
<name>A0A7J3ZKI1_9CREN</name>
<proteinExistence type="predicted"/>
<dbReference type="PANTHER" id="PTHR39337:SF1">
    <property type="entry name" value="BLR5642 PROTEIN"/>
    <property type="match status" value="1"/>
</dbReference>